<organism evidence="2 3">
    <name type="scientific">Bugula neritina</name>
    <name type="common">Brown bryozoan</name>
    <name type="synonym">Sertularia neritina</name>
    <dbReference type="NCBI Taxonomy" id="10212"/>
    <lineage>
        <taxon>Eukaryota</taxon>
        <taxon>Metazoa</taxon>
        <taxon>Spiralia</taxon>
        <taxon>Lophotrochozoa</taxon>
        <taxon>Bryozoa</taxon>
        <taxon>Gymnolaemata</taxon>
        <taxon>Cheilostomatida</taxon>
        <taxon>Flustrina</taxon>
        <taxon>Buguloidea</taxon>
        <taxon>Bugulidae</taxon>
        <taxon>Bugula</taxon>
    </lineage>
</organism>
<gene>
    <name evidence="2" type="ORF">EB796_009837</name>
</gene>
<dbReference type="AlphaFoldDB" id="A0A7J7JZM6"/>
<accession>A0A7J7JZM6</accession>
<sequence length="131" mass="14993">MYGTVKVFYEQNKYLLTDCLEAERKLKRVVIQDISVIPDAALLSNRRLCVTEDFSVITPCVLDDMILNPHIRQCVDLLQVSIDFLRESEEEIEQSLQSVNHSKNTAPAHSITMQESSNHSSHVFQNTQVFP</sequence>
<reference evidence="2" key="1">
    <citation type="submission" date="2020-06" db="EMBL/GenBank/DDBJ databases">
        <title>Draft genome of Bugula neritina, a colonial animal packing powerful symbionts and potential medicines.</title>
        <authorList>
            <person name="Rayko M."/>
        </authorList>
    </citation>
    <scope>NUCLEOTIDE SEQUENCE [LARGE SCALE GENOMIC DNA]</scope>
    <source>
        <strain evidence="2">Kwan_BN1</strain>
    </source>
</reference>
<proteinExistence type="predicted"/>
<evidence type="ECO:0000256" key="1">
    <source>
        <dbReference type="SAM" id="MobiDB-lite"/>
    </source>
</evidence>
<keyword evidence="3" id="KW-1185">Reference proteome</keyword>
<evidence type="ECO:0000313" key="3">
    <source>
        <dbReference type="Proteomes" id="UP000593567"/>
    </source>
</evidence>
<feature type="region of interest" description="Disordered" evidence="1">
    <location>
        <begin position="106"/>
        <end position="131"/>
    </location>
</feature>
<dbReference type="EMBL" id="VXIV02001558">
    <property type="protein sequence ID" value="KAF6031832.1"/>
    <property type="molecule type" value="Genomic_DNA"/>
</dbReference>
<evidence type="ECO:0000313" key="2">
    <source>
        <dbReference type="EMBL" id="KAF6031832.1"/>
    </source>
</evidence>
<name>A0A7J7JZM6_BUGNE</name>
<comment type="caution">
    <text evidence="2">The sequence shown here is derived from an EMBL/GenBank/DDBJ whole genome shotgun (WGS) entry which is preliminary data.</text>
</comment>
<dbReference type="Proteomes" id="UP000593567">
    <property type="component" value="Unassembled WGS sequence"/>
</dbReference>
<protein>
    <submittedName>
        <fullName evidence="2">Uncharacterized protein</fullName>
    </submittedName>
</protein>